<protein>
    <recommendedName>
        <fullName evidence="3">Glycosyl hydrolase family 13 catalytic domain-containing protein</fullName>
    </recommendedName>
</protein>
<dbReference type="Proteomes" id="UP000605670">
    <property type="component" value="Unassembled WGS sequence"/>
</dbReference>
<dbReference type="Gene3D" id="3.20.20.80">
    <property type="entry name" value="Glycosidases"/>
    <property type="match status" value="1"/>
</dbReference>
<feature type="domain" description="Glycosyl hydrolase family 13 catalytic" evidence="3">
    <location>
        <begin position="19"/>
        <end position="369"/>
    </location>
</feature>
<dbReference type="CDD" id="cd11338">
    <property type="entry name" value="AmyAc_CMD"/>
    <property type="match status" value="1"/>
</dbReference>
<dbReference type="RefSeq" id="WP_188431303.1">
    <property type="nucleotide sequence ID" value="NZ_BAABKH010000014.1"/>
</dbReference>
<dbReference type="Pfam" id="PF00128">
    <property type="entry name" value="Alpha-amylase"/>
    <property type="match status" value="1"/>
</dbReference>
<name>A0A917BRH8_9MICO</name>
<dbReference type="SMART" id="SM00642">
    <property type="entry name" value="Aamy"/>
    <property type="match status" value="1"/>
</dbReference>
<dbReference type="GO" id="GO:0016798">
    <property type="term" value="F:hydrolase activity, acting on glycosyl bonds"/>
    <property type="evidence" value="ECO:0007669"/>
    <property type="project" value="UniProtKB-KW"/>
</dbReference>
<keyword evidence="1" id="KW-0378">Hydrolase</keyword>
<sequence>MPAQWNEPVEGEMPGVGAQVFGGDLDGVAERLDYLEELGVNVVYLTPFFPGESNHRYDARTFAEVDELLGGSSALQRLSEKAHARGFRVIGDFTTNHTGVTHEWFVSASSGDDAEARDHYYFGSNHGASGYASWLGVPSLPKLNYASDSLRAKLFDGPESVVERWLRPPFSLDGWRIDVANMSGRHGADDHYEEVQLLTRQAAVRANPDAVVIAEHCHDLARDVDGTGWHGAMNYSAFTRPVWTWLRDTRKAPNFLGSPLLVPKRGGRAVVDTMEEFISQVPWEVTRSSWNLLGSHDTTRIATLVGNVRLVEVAAGFLFAMPGVPMMTYGDEVGMEGEWGEDGRKPMPWSGVDKSSELWRVYAALINVRRSSTALTRGGLRWVAADDDFVVFVREHQDECVLVHLSRRGHEPLSVDAGLLPGIQGGRLLFGRAPALEDECITLIAEAASVNLWSWVPELPAALMREVSVRGG</sequence>
<comment type="caution">
    <text evidence="4">The sequence shown here is derived from an EMBL/GenBank/DDBJ whole genome shotgun (WGS) entry which is preliminary data.</text>
</comment>
<dbReference type="PANTHER" id="PTHR10357:SF210">
    <property type="entry name" value="MALTODEXTRIN GLUCOSIDASE"/>
    <property type="match status" value="1"/>
</dbReference>
<dbReference type="SUPFAM" id="SSF51445">
    <property type="entry name" value="(Trans)glycosidases"/>
    <property type="match status" value="1"/>
</dbReference>
<dbReference type="InterPro" id="IPR006047">
    <property type="entry name" value="GH13_cat_dom"/>
</dbReference>
<gene>
    <name evidence="4" type="ORF">GCM10011366_25160</name>
</gene>
<evidence type="ECO:0000259" key="3">
    <source>
        <dbReference type="SMART" id="SM00642"/>
    </source>
</evidence>
<dbReference type="EMBL" id="BMEM01000004">
    <property type="protein sequence ID" value="GGF56259.1"/>
    <property type="molecule type" value="Genomic_DNA"/>
</dbReference>
<dbReference type="GO" id="GO:0005975">
    <property type="term" value="P:carbohydrate metabolic process"/>
    <property type="evidence" value="ECO:0007669"/>
    <property type="project" value="InterPro"/>
</dbReference>
<dbReference type="AlphaFoldDB" id="A0A917BRH8"/>
<reference evidence="4" key="1">
    <citation type="journal article" date="2014" name="Int. J. Syst. Evol. Microbiol.">
        <title>Complete genome sequence of Corynebacterium casei LMG S-19264T (=DSM 44701T), isolated from a smear-ripened cheese.</title>
        <authorList>
            <consortium name="US DOE Joint Genome Institute (JGI-PGF)"/>
            <person name="Walter F."/>
            <person name="Albersmeier A."/>
            <person name="Kalinowski J."/>
            <person name="Ruckert C."/>
        </authorList>
    </citation>
    <scope>NUCLEOTIDE SEQUENCE</scope>
    <source>
        <strain evidence="4">CGMCC 1.12160</strain>
    </source>
</reference>
<evidence type="ECO:0000256" key="1">
    <source>
        <dbReference type="ARBA" id="ARBA00022801"/>
    </source>
</evidence>
<keyword evidence="5" id="KW-1185">Reference proteome</keyword>
<reference evidence="4" key="2">
    <citation type="submission" date="2020-09" db="EMBL/GenBank/DDBJ databases">
        <authorList>
            <person name="Sun Q."/>
            <person name="Zhou Y."/>
        </authorList>
    </citation>
    <scope>NUCLEOTIDE SEQUENCE</scope>
    <source>
        <strain evidence="4">CGMCC 1.12160</strain>
    </source>
</reference>
<evidence type="ECO:0000313" key="5">
    <source>
        <dbReference type="Proteomes" id="UP000605670"/>
    </source>
</evidence>
<evidence type="ECO:0000256" key="2">
    <source>
        <dbReference type="ARBA" id="ARBA00023295"/>
    </source>
</evidence>
<proteinExistence type="predicted"/>
<dbReference type="InterPro" id="IPR017853">
    <property type="entry name" value="GH"/>
</dbReference>
<dbReference type="PANTHER" id="PTHR10357">
    <property type="entry name" value="ALPHA-AMYLASE FAMILY MEMBER"/>
    <property type="match status" value="1"/>
</dbReference>
<organism evidence="4 5">
    <name type="scientific">Ornithinimicrobium tianjinense</name>
    <dbReference type="NCBI Taxonomy" id="1195761"/>
    <lineage>
        <taxon>Bacteria</taxon>
        <taxon>Bacillati</taxon>
        <taxon>Actinomycetota</taxon>
        <taxon>Actinomycetes</taxon>
        <taxon>Micrococcales</taxon>
        <taxon>Ornithinimicrobiaceae</taxon>
        <taxon>Ornithinimicrobium</taxon>
    </lineage>
</organism>
<keyword evidence="2" id="KW-0326">Glycosidase</keyword>
<accession>A0A917BRH8</accession>
<evidence type="ECO:0000313" key="4">
    <source>
        <dbReference type="EMBL" id="GGF56259.1"/>
    </source>
</evidence>